<sequence length="1050" mass="119520">MEQFKSPAYSHVKEDRSMKQSWRSDNTPKGPTSSQNQKVTARWDPVEACRPLIDDAPVFYPTIEEFEDTLGYISKIRAKAELYGICRIVPPPSWSPPCRLKEKDVWEHAKFSTRIQYVELLQNREPMRKKSKSRKRKRRYSRMGTTRRRKRRLTNSSSEGNVASETDETFGFHSGSDFTLEEFEKEAAYFKECYFGTKDLMDDGNETQKWEPSVEDIEGEYWRIVEKPTEEVKVLYGADLETATFGSGFPKAEALMTEGDSDQYVVSGWNLNNLPRLPGSVLCFEGCDISGVLVPWLYVGMCFSSFCWHVEDHHLYSLNYLHWGDPKIWYGVPESHASNLEDAMRKHLPDLFEEQPDLLHGLVTQLSPSVLKAEGVPVYRVVQHSGEFVLTFPRAYHSGFNCGFNCAEAVNVAPVDWLAHGQHAVELYSEQRRKTSISHDKLLMGAAQEANRALRELLLLGKETPENLRWMSVCGKDGVLTAATRVKMEEERIKCLPTNLKLQKMEKDFDLQNERECFSCFYDLHLSSASCKCSPERFACLQHASHFCSCEIDHRYVLLRYTMDELNTLVDGLEGESYGLKVWASEEQGLVSLRDNSTRVPELELKGEEFQTNYSKRKESPRCSKKTEEKLSTKGSCSFNSNTSSEVIQSESYHNSFPVIKDKDKVKQEGCIDLNIDVMSIDQESKHLLESDGCDNNQAISYVKETHGSPCMQETLGSSDAAKEQDRKQAVGDCEAKLQDLSNTNDLSYPMFTQDTCASRNKLFGVDLLLPRSHSVRPAKSFKTEMNKGGLDVRPATDQSIPVKKLNPCVEPINVGSVIFGKLWCCKQAIFPKGFKSRVKFFNVQDPIKKCSYISEVRDAGPLGPLFKVSLEKFPGETLAADVSIQKCWEMVVQRLNDEIGRRNSLGERNLPPSQSINGIEMFGFLSPPIVQAIEAHDPDHRCVEYWNHRLVNLRNTREARQPPFGSSCCVTKMKEKIDINLLTQEPGSLFIGGHRSVDEDVQHVMRGLFKKASPEELKTMHRILRRDAQSAERRVAFTTLMEEIQKTSR</sequence>
<dbReference type="SMART" id="SM00545">
    <property type="entry name" value="JmjN"/>
    <property type="match status" value="1"/>
</dbReference>
<organism evidence="8 9">
    <name type="scientific">Populus tomentosa</name>
    <name type="common">Chinese white poplar</name>
    <dbReference type="NCBI Taxonomy" id="118781"/>
    <lineage>
        <taxon>Eukaryota</taxon>
        <taxon>Viridiplantae</taxon>
        <taxon>Streptophyta</taxon>
        <taxon>Embryophyta</taxon>
        <taxon>Tracheophyta</taxon>
        <taxon>Spermatophyta</taxon>
        <taxon>Magnoliopsida</taxon>
        <taxon>eudicotyledons</taxon>
        <taxon>Gunneridae</taxon>
        <taxon>Pentapetalae</taxon>
        <taxon>rosids</taxon>
        <taxon>fabids</taxon>
        <taxon>Malpighiales</taxon>
        <taxon>Salicaceae</taxon>
        <taxon>Saliceae</taxon>
        <taxon>Populus</taxon>
    </lineage>
</organism>
<evidence type="ECO:0000313" key="9">
    <source>
        <dbReference type="Proteomes" id="UP000886885"/>
    </source>
</evidence>
<dbReference type="OrthoDB" id="1678912at2759"/>
<evidence type="ECO:0000256" key="5">
    <source>
        <dbReference type="SAM" id="MobiDB-lite"/>
    </source>
</evidence>
<feature type="domain" description="JmjN" evidence="6">
    <location>
        <begin position="56"/>
        <end position="97"/>
    </location>
</feature>
<dbReference type="PANTHER" id="PTHR10694:SF105">
    <property type="entry name" value="LYSINE-SPECIFIC DEMETHYLASE JMJ14"/>
    <property type="match status" value="1"/>
</dbReference>
<comment type="caution">
    <text evidence="8">The sequence shown here is derived from an EMBL/GenBank/DDBJ whole genome shotgun (WGS) entry which is preliminary data.</text>
</comment>
<evidence type="ECO:0000259" key="6">
    <source>
        <dbReference type="PROSITE" id="PS51183"/>
    </source>
</evidence>
<protein>
    <submittedName>
        <fullName evidence="8">Uncharacterized protein</fullName>
    </submittedName>
</protein>
<dbReference type="InterPro" id="IPR003889">
    <property type="entry name" value="FYrich_C"/>
</dbReference>
<evidence type="ECO:0000256" key="2">
    <source>
        <dbReference type="ARBA" id="ARBA00023002"/>
    </source>
</evidence>
<feature type="region of interest" description="Disordered" evidence="5">
    <location>
        <begin position="1"/>
        <end position="41"/>
    </location>
</feature>
<accession>A0A8X8ALQ9</accession>
<dbReference type="InterPro" id="IPR003347">
    <property type="entry name" value="JmjC_dom"/>
</dbReference>
<dbReference type="Proteomes" id="UP000886885">
    <property type="component" value="Chromosome 1D"/>
</dbReference>
<proteinExistence type="predicted"/>
<comment type="subcellular location">
    <subcellularLocation>
        <location evidence="1">Nucleus</location>
    </subcellularLocation>
</comment>
<dbReference type="GO" id="GO:0005634">
    <property type="term" value="C:nucleus"/>
    <property type="evidence" value="ECO:0007669"/>
    <property type="project" value="UniProtKB-SubCell"/>
</dbReference>
<reference evidence="8" key="1">
    <citation type="journal article" date="2020" name="bioRxiv">
        <title>Hybrid origin of Populus tomentosa Carr. identified through genome sequencing and phylogenomic analysis.</title>
        <authorList>
            <person name="An X."/>
            <person name="Gao K."/>
            <person name="Chen Z."/>
            <person name="Li J."/>
            <person name="Yang X."/>
            <person name="Yang X."/>
            <person name="Zhou J."/>
            <person name="Guo T."/>
            <person name="Zhao T."/>
            <person name="Huang S."/>
            <person name="Miao D."/>
            <person name="Khan W.U."/>
            <person name="Rao P."/>
            <person name="Ye M."/>
            <person name="Lei B."/>
            <person name="Liao W."/>
            <person name="Wang J."/>
            <person name="Ji L."/>
            <person name="Li Y."/>
            <person name="Guo B."/>
            <person name="Mustafa N.S."/>
            <person name="Li S."/>
            <person name="Yun Q."/>
            <person name="Keller S.R."/>
            <person name="Mao J."/>
            <person name="Zhang R."/>
            <person name="Strauss S.H."/>
        </authorList>
    </citation>
    <scope>NUCLEOTIDE SEQUENCE</scope>
    <source>
        <strain evidence="8">GM15</strain>
        <tissue evidence="8">Leaf</tissue>
    </source>
</reference>
<dbReference type="Pfam" id="PF05964">
    <property type="entry name" value="FYRN"/>
    <property type="match status" value="1"/>
</dbReference>
<keyword evidence="4" id="KW-0539">Nucleus</keyword>
<feature type="compositionally biased region" description="Polar residues" evidence="5">
    <location>
        <begin position="19"/>
        <end position="39"/>
    </location>
</feature>
<dbReference type="Pfam" id="PF02375">
    <property type="entry name" value="JmjN"/>
    <property type="match status" value="1"/>
</dbReference>
<evidence type="ECO:0000256" key="1">
    <source>
        <dbReference type="ARBA" id="ARBA00004123"/>
    </source>
</evidence>
<dbReference type="InterPro" id="IPR003349">
    <property type="entry name" value="JmjN"/>
</dbReference>
<dbReference type="PROSITE" id="PS51183">
    <property type="entry name" value="JMJN"/>
    <property type="match status" value="1"/>
</dbReference>
<dbReference type="PROSITE" id="PS51543">
    <property type="entry name" value="FYRC"/>
    <property type="match status" value="1"/>
</dbReference>
<dbReference type="InterPro" id="IPR004198">
    <property type="entry name" value="Znf_C5HC2"/>
</dbReference>
<keyword evidence="3" id="KW-0408">Iron</keyword>
<evidence type="ECO:0000256" key="3">
    <source>
        <dbReference type="ARBA" id="ARBA00023004"/>
    </source>
</evidence>
<dbReference type="GO" id="GO:0010468">
    <property type="term" value="P:regulation of gene expression"/>
    <property type="evidence" value="ECO:0007669"/>
    <property type="project" value="TreeGrafter"/>
</dbReference>
<dbReference type="GO" id="GO:0000785">
    <property type="term" value="C:chromatin"/>
    <property type="evidence" value="ECO:0007669"/>
    <property type="project" value="TreeGrafter"/>
</dbReference>
<keyword evidence="2" id="KW-0560">Oxidoreductase</keyword>
<dbReference type="InterPro" id="IPR003888">
    <property type="entry name" value="FYrich_N"/>
</dbReference>
<evidence type="ECO:0000256" key="4">
    <source>
        <dbReference type="ARBA" id="ARBA00023242"/>
    </source>
</evidence>
<gene>
    <name evidence="8" type="ORF">POTOM_006842</name>
</gene>
<keyword evidence="9" id="KW-1185">Reference proteome</keyword>
<dbReference type="SMART" id="SM00558">
    <property type="entry name" value="JmjC"/>
    <property type="match status" value="1"/>
</dbReference>
<dbReference type="Pfam" id="PF02373">
    <property type="entry name" value="JmjC"/>
    <property type="match status" value="1"/>
</dbReference>
<dbReference type="EMBL" id="JAAWWB010000002">
    <property type="protein sequence ID" value="KAG6790679.1"/>
    <property type="molecule type" value="Genomic_DNA"/>
</dbReference>
<feature type="region of interest" description="Disordered" evidence="5">
    <location>
        <begin position="126"/>
        <end position="168"/>
    </location>
</feature>
<dbReference type="PANTHER" id="PTHR10694">
    <property type="entry name" value="LYSINE-SPECIFIC DEMETHYLASE"/>
    <property type="match status" value="1"/>
</dbReference>
<evidence type="ECO:0000313" key="8">
    <source>
        <dbReference type="EMBL" id="KAG6790679.1"/>
    </source>
</evidence>
<dbReference type="Pfam" id="PF02928">
    <property type="entry name" value="zf-C5HC2"/>
    <property type="match status" value="1"/>
</dbReference>
<feature type="domain" description="JmjC" evidence="7">
    <location>
        <begin position="263"/>
        <end position="429"/>
    </location>
</feature>
<dbReference type="PROSITE" id="PS51542">
    <property type="entry name" value="FYRN"/>
    <property type="match status" value="1"/>
</dbReference>
<dbReference type="SMART" id="SM00542">
    <property type="entry name" value="FYRC"/>
    <property type="match status" value="1"/>
</dbReference>
<name>A0A8X8ALQ9_POPTO</name>
<dbReference type="PROSITE" id="PS51184">
    <property type="entry name" value="JMJC"/>
    <property type="match status" value="1"/>
</dbReference>
<dbReference type="AlphaFoldDB" id="A0A8X8ALQ9"/>
<evidence type="ECO:0000259" key="7">
    <source>
        <dbReference type="PROSITE" id="PS51184"/>
    </source>
</evidence>
<feature type="compositionally biased region" description="Basic residues" evidence="5">
    <location>
        <begin position="127"/>
        <end position="153"/>
    </location>
</feature>
<dbReference type="GO" id="GO:0034647">
    <property type="term" value="F:histone H3K4me/H3K4me2/H3K4me3 demethylase activity"/>
    <property type="evidence" value="ECO:0007669"/>
    <property type="project" value="TreeGrafter"/>
</dbReference>
<dbReference type="GO" id="GO:0048731">
    <property type="term" value="P:system development"/>
    <property type="evidence" value="ECO:0007669"/>
    <property type="project" value="UniProtKB-ARBA"/>
</dbReference>
<dbReference type="Pfam" id="PF05965">
    <property type="entry name" value="FYRC"/>
    <property type="match status" value="1"/>
</dbReference>
<dbReference type="SMART" id="SM00541">
    <property type="entry name" value="FYRN"/>
    <property type="match status" value="1"/>
</dbReference>